<evidence type="ECO:0000256" key="1">
    <source>
        <dbReference type="SAM" id="MobiDB-lite"/>
    </source>
</evidence>
<sequence length="92" mass="10001">MRRASVSRGLLVGGTSPRYGGKQVEPTAAATAAGSGMMHGCPPLVFVGAAAHHPKSRKIHLLRHFTVHRRIRSQRVGLRWRPMGAPFHDTAQ</sequence>
<dbReference type="EMBL" id="BAAAVA010000052">
    <property type="protein sequence ID" value="GAA2935903.1"/>
    <property type="molecule type" value="Genomic_DNA"/>
</dbReference>
<protein>
    <submittedName>
        <fullName evidence="2">Uncharacterized protein</fullName>
    </submittedName>
</protein>
<accession>A0ABN3X2W6</accession>
<organism evidence="2 3">
    <name type="scientific">Streptomyces erythrogriseus</name>
    <dbReference type="NCBI Taxonomy" id="284027"/>
    <lineage>
        <taxon>Bacteria</taxon>
        <taxon>Bacillati</taxon>
        <taxon>Actinomycetota</taxon>
        <taxon>Actinomycetes</taxon>
        <taxon>Kitasatosporales</taxon>
        <taxon>Streptomycetaceae</taxon>
        <taxon>Streptomyces</taxon>
        <taxon>Streptomyces griseoincarnatus group</taxon>
    </lineage>
</organism>
<reference evidence="2 3" key="1">
    <citation type="journal article" date="2019" name="Int. J. Syst. Evol. Microbiol.">
        <title>The Global Catalogue of Microorganisms (GCM) 10K type strain sequencing project: providing services to taxonomists for standard genome sequencing and annotation.</title>
        <authorList>
            <consortium name="The Broad Institute Genomics Platform"/>
            <consortium name="The Broad Institute Genome Sequencing Center for Infectious Disease"/>
            <person name="Wu L."/>
            <person name="Ma J."/>
        </authorList>
    </citation>
    <scope>NUCLEOTIDE SEQUENCE [LARGE SCALE GENOMIC DNA]</scope>
    <source>
        <strain evidence="2 3">JCM 9650</strain>
    </source>
</reference>
<evidence type="ECO:0000313" key="3">
    <source>
        <dbReference type="Proteomes" id="UP001501423"/>
    </source>
</evidence>
<comment type="caution">
    <text evidence="2">The sequence shown here is derived from an EMBL/GenBank/DDBJ whole genome shotgun (WGS) entry which is preliminary data.</text>
</comment>
<feature type="region of interest" description="Disordered" evidence="1">
    <location>
        <begin position="1"/>
        <end position="24"/>
    </location>
</feature>
<name>A0ABN3X2W6_9ACTN</name>
<evidence type="ECO:0000313" key="2">
    <source>
        <dbReference type="EMBL" id="GAA2935903.1"/>
    </source>
</evidence>
<proteinExistence type="predicted"/>
<keyword evidence="3" id="KW-1185">Reference proteome</keyword>
<gene>
    <name evidence="2" type="ORF">GCM10010478_41680</name>
</gene>
<dbReference type="Proteomes" id="UP001501423">
    <property type="component" value="Unassembled WGS sequence"/>
</dbReference>